<organism evidence="2 3">
    <name type="scientific">Kitasatospora arboriphila</name>
    <dbReference type="NCBI Taxonomy" id="258052"/>
    <lineage>
        <taxon>Bacteria</taxon>
        <taxon>Bacillati</taxon>
        <taxon>Actinomycetota</taxon>
        <taxon>Actinomycetes</taxon>
        <taxon>Kitasatosporales</taxon>
        <taxon>Streptomycetaceae</taxon>
        <taxon>Kitasatospora</taxon>
    </lineage>
</organism>
<name>A0ABP4DXG5_9ACTN</name>
<accession>A0ABP4DXG5</accession>
<evidence type="ECO:0000313" key="2">
    <source>
        <dbReference type="EMBL" id="GAA1077899.1"/>
    </source>
</evidence>
<comment type="caution">
    <text evidence="2">The sequence shown here is derived from an EMBL/GenBank/DDBJ whole genome shotgun (WGS) entry which is preliminary data.</text>
</comment>
<keyword evidence="3" id="KW-1185">Reference proteome</keyword>
<dbReference type="Proteomes" id="UP001499987">
    <property type="component" value="Unassembled WGS sequence"/>
</dbReference>
<proteinExistence type="predicted"/>
<feature type="region of interest" description="Disordered" evidence="1">
    <location>
        <begin position="56"/>
        <end position="75"/>
    </location>
</feature>
<gene>
    <name evidence="2" type="ORF">GCM10009663_19700</name>
</gene>
<dbReference type="EMBL" id="BAAALD010000013">
    <property type="protein sequence ID" value="GAA1077899.1"/>
    <property type="molecule type" value="Genomic_DNA"/>
</dbReference>
<protein>
    <submittedName>
        <fullName evidence="2">Uncharacterized protein</fullName>
    </submittedName>
</protein>
<feature type="compositionally biased region" description="Basic and acidic residues" evidence="1">
    <location>
        <begin position="66"/>
        <end position="75"/>
    </location>
</feature>
<evidence type="ECO:0000256" key="1">
    <source>
        <dbReference type="SAM" id="MobiDB-lite"/>
    </source>
</evidence>
<evidence type="ECO:0000313" key="3">
    <source>
        <dbReference type="Proteomes" id="UP001499987"/>
    </source>
</evidence>
<dbReference type="RefSeq" id="WP_344623124.1">
    <property type="nucleotide sequence ID" value="NZ_BAAALD010000013.1"/>
</dbReference>
<reference evidence="3" key="1">
    <citation type="journal article" date="2019" name="Int. J. Syst. Evol. Microbiol.">
        <title>The Global Catalogue of Microorganisms (GCM) 10K type strain sequencing project: providing services to taxonomists for standard genome sequencing and annotation.</title>
        <authorList>
            <consortium name="The Broad Institute Genomics Platform"/>
            <consortium name="The Broad Institute Genome Sequencing Center for Infectious Disease"/>
            <person name="Wu L."/>
            <person name="Ma J."/>
        </authorList>
    </citation>
    <scope>NUCLEOTIDE SEQUENCE [LARGE SCALE GENOMIC DNA]</scope>
    <source>
        <strain evidence="3">JCM 13002</strain>
    </source>
</reference>
<sequence length="75" mass="8183">MRGPPRNGLPRGGGPSLGSWALLTDGTWLWHADLAHHVEQHHLQLPPDFVAHARTNGWTPPPVAPERLHDLAAHG</sequence>